<dbReference type="RefSeq" id="WP_209646438.1">
    <property type="nucleotide sequence ID" value="NZ_JAGINW010000001.1"/>
</dbReference>
<proteinExistence type="inferred from homology"/>
<gene>
    <name evidence="3" type="ORF">JOF56_010106</name>
</gene>
<organism evidence="3 4">
    <name type="scientific">Kibdelosporangium banguiense</name>
    <dbReference type="NCBI Taxonomy" id="1365924"/>
    <lineage>
        <taxon>Bacteria</taxon>
        <taxon>Bacillati</taxon>
        <taxon>Actinomycetota</taxon>
        <taxon>Actinomycetes</taxon>
        <taxon>Pseudonocardiales</taxon>
        <taxon>Pseudonocardiaceae</taxon>
        <taxon>Kibdelosporangium</taxon>
    </lineage>
</organism>
<dbReference type="Pfam" id="PF00975">
    <property type="entry name" value="Thioesterase"/>
    <property type="match status" value="1"/>
</dbReference>
<dbReference type="EMBL" id="JAGINW010000001">
    <property type="protein sequence ID" value="MBP2329721.1"/>
    <property type="molecule type" value="Genomic_DNA"/>
</dbReference>
<dbReference type="InterPro" id="IPR029058">
    <property type="entry name" value="AB_hydrolase_fold"/>
</dbReference>
<sequence>MSRWFLQQVPAGGDFVVFGLPYAGVGASSFGDWPRKIGNGWFCPLQPPGRENRMHEEVLTHQQFAEQLTEALAEHTSRRYGLIGHCGAVPYLLQTAGHLEKAGLPIPLRLFASSWGAPDKGLYGPLNFVDLDTVDLIAEINALCHAMGRTIMPELAEIAAETMLADLQVQRGYRYDDTLPTSSRVCVIGWTKDEVVPVDQVWPGWQDCVDATSHVLEGDHWELLRCPPALVDLIEQEMTA</sequence>
<dbReference type="InterPro" id="IPR012223">
    <property type="entry name" value="TEII"/>
</dbReference>
<evidence type="ECO:0000313" key="3">
    <source>
        <dbReference type="EMBL" id="MBP2329721.1"/>
    </source>
</evidence>
<reference evidence="3 4" key="1">
    <citation type="submission" date="2021-03" db="EMBL/GenBank/DDBJ databases">
        <title>Sequencing the genomes of 1000 actinobacteria strains.</title>
        <authorList>
            <person name="Klenk H.-P."/>
        </authorList>
    </citation>
    <scope>NUCLEOTIDE SEQUENCE [LARGE SCALE GENOMIC DNA]</scope>
    <source>
        <strain evidence="3 4">DSM 46670</strain>
    </source>
</reference>
<dbReference type="InterPro" id="IPR001031">
    <property type="entry name" value="Thioesterase"/>
</dbReference>
<evidence type="ECO:0000259" key="2">
    <source>
        <dbReference type="Pfam" id="PF00975"/>
    </source>
</evidence>
<dbReference type="Proteomes" id="UP001519332">
    <property type="component" value="Unassembled WGS sequence"/>
</dbReference>
<dbReference type="Gene3D" id="3.40.50.1820">
    <property type="entry name" value="alpha/beta hydrolase"/>
    <property type="match status" value="1"/>
</dbReference>
<comment type="similarity">
    <text evidence="1">Belongs to the thioesterase family.</text>
</comment>
<comment type="caution">
    <text evidence="3">The sequence shown here is derived from an EMBL/GenBank/DDBJ whole genome shotgun (WGS) entry which is preliminary data.</text>
</comment>
<name>A0ABS4TZB9_9PSEU</name>
<dbReference type="PANTHER" id="PTHR11487">
    <property type="entry name" value="THIOESTERASE"/>
    <property type="match status" value="1"/>
</dbReference>
<evidence type="ECO:0000256" key="1">
    <source>
        <dbReference type="ARBA" id="ARBA00007169"/>
    </source>
</evidence>
<evidence type="ECO:0000313" key="4">
    <source>
        <dbReference type="Proteomes" id="UP001519332"/>
    </source>
</evidence>
<keyword evidence="4" id="KW-1185">Reference proteome</keyword>
<protein>
    <submittedName>
        <fullName evidence="3">Surfactin synthase thioesterase subunit</fullName>
    </submittedName>
</protein>
<feature type="domain" description="Thioesterase" evidence="2">
    <location>
        <begin position="17"/>
        <end position="236"/>
    </location>
</feature>
<accession>A0ABS4TZB9</accession>
<dbReference type="PANTHER" id="PTHR11487:SF0">
    <property type="entry name" value="S-ACYL FATTY ACID SYNTHASE THIOESTERASE, MEDIUM CHAIN"/>
    <property type="match status" value="1"/>
</dbReference>
<dbReference type="SUPFAM" id="SSF53474">
    <property type="entry name" value="alpha/beta-Hydrolases"/>
    <property type="match status" value="1"/>
</dbReference>